<dbReference type="InterPro" id="IPR018775">
    <property type="entry name" value="RlaP"/>
</dbReference>
<evidence type="ECO:0000313" key="1">
    <source>
        <dbReference type="EMBL" id="QHJ75813.1"/>
    </source>
</evidence>
<organism evidence="1 2">
    <name type="scientific">Acinetobacter phage vB_AbaM_PhT2</name>
    <dbReference type="NCBI Taxonomy" id="2690230"/>
    <lineage>
        <taxon>Viruses</taxon>
        <taxon>Duplodnaviria</taxon>
        <taxon>Heunggongvirae</taxon>
        <taxon>Uroviricota</taxon>
        <taxon>Caudoviricetes</taxon>
        <taxon>Pantevenvirales</taxon>
        <taxon>Straboviridae</taxon>
        <taxon>Twarogvirinae</taxon>
        <taxon>Hadassahvirus</taxon>
        <taxon>Hadassahvirus pht2</taxon>
    </lineage>
</organism>
<proteinExistence type="predicted"/>
<dbReference type="Pfam" id="PF10127">
    <property type="entry name" value="RlaP"/>
    <property type="match status" value="1"/>
</dbReference>
<evidence type="ECO:0008006" key="3">
    <source>
        <dbReference type="Google" id="ProtNLM"/>
    </source>
</evidence>
<sequence>MTERLVMKSLFGSKLYGTSTPESDLDIKGIYIPDAKQLILGNATTHYSRNTGTHTTKNTADDVDEEMYSLQYFIELAIKGETIALDMLHTPKELITELGDSSVWSFIRQNRYRFYTTDMKAYLGYVKKQAAKYGIKGTRMAALRQVNDAIKDLPEYHIVDITDVTIEPSKHISRRRDYKVSQFVHKLPINEYCKIETDPKTGATFYNVMGVKHQLTIKMSELKQKIAKEWEKYGERARQAELNNGIDWKAMHHAIRGGLQLQEIYDTGDLEYPLKDAELLLKIKKGELSFKEVSTILEDVIADVDALSIQAAKNGMPQKVDRSFWDNFVYNVYSAHIYSHLEK</sequence>
<evidence type="ECO:0000313" key="2">
    <source>
        <dbReference type="Proteomes" id="UP000464274"/>
    </source>
</evidence>
<protein>
    <recommendedName>
        <fullName evidence="3">Nucleotidyltransferase</fullName>
    </recommendedName>
</protein>
<dbReference type="Proteomes" id="UP000464274">
    <property type="component" value="Segment"/>
</dbReference>
<dbReference type="EMBL" id="MN864865">
    <property type="protein sequence ID" value="QHJ75813.1"/>
    <property type="molecule type" value="Genomic_DNA"/>
</dbReference>
<gene>
    <name evidence="1" type="ORF">vBAbaMPhT2_210</name>
</gene>
<accession>A0A6B9T0R1</accession>
<name>A0A6B9T0R1_9CAUD</name>
<dbReference type="PANTHER" id="PTHR34817">
    <property type="entry name" value="NUCLEOTIDYLTRANSFERASE"/>
    <property type="match status" value="1"/>
</dbReference>
<keyword evidence="2" id="KW-1185">Reference proteome</keyword>
<dbReference type="PANTHER" id="PTHR34817:SF1">
    <property type="entry name" value="NUCLEOTIDYLTRANSFERASE"/>
    <property type="match status" value="1"/>
</dbReference>
<reference evidence="1 2" key="1">
    <citation type="submission" date="2019-12" db="EMBL/GenBank/DDBJ databases">
        <title>Developing bacteriophages as a method of controlling the opportunistic pathogen Acinetobacter baumannii in Thai hospitals.</title>
        <authorList>
            <person name="Styles K.M."/>
            <person name="Smith S.E."/>
            <person name="Thummeepak R."/>
            <person name="Leungtongkam U."/>
            <person name="Christie G.S."/>
            <person name="Millard A."/>
            <person name="Moat J."/>
            <person name="Dowson C.C."/>
            <person name="Wellington E.M."/>
            <person name="Sitthisak S."/>
            <person name="Sagona A.P."/>
        </authorList>
    </citation>
    <scope>NUCLEOTIDE SEQUENCE [LARGE SCALE GENOMIC DNA]</scope>
</reference>